<evidence type="ECO:0000256" key="1">
    <source>
        <dbReference type="SAM" id="MobiDB-lite"/>
    </source>
</evidence>
<feature type="region of interest" description="Disordered" evidence="1">
    <location>
        <begin position="113"/>
        <end position="132"/>
    </location>
</feature>
<accession>A0A163K8F3</accession>
<dbReference type="EMBL" id="LT554937">
    <property type="protein sequence ID" value="SAM08846.1"/>
    <property type="molecule type" value="Genomic_DNA"/>
</dbReference>
<dbReference type="OrthoDB" id="2290908at2759"/>
<keyword evidence="3" id="KW-1185">Reference proteome</keyword>
<gene>
    <name evidence="2" type="primary">ABSGL_14512.1 scaffold 14663</name>
</gene>
<proteinExistence type="predicted"/>
<sequence>MSFVVLDQDTYTNTCSQWLDCQSCVADSGCAYCASLDKCIQGNWFGVVNKTMDYCPVTDYYYKQCQYQDEEERRALLEDRSLYLQRSSTFYQWNKSPPPSSSSVTKAFRHQSYCPSSPPNPHHYHPNSHREQITTDVPQLDHQYTNNGTHDTWESRRFQLLKKYIRDPSQPPIALH</sequence>
<dbReference type="InParanoid" id="A0A163K8F3"/>
<dbReference type="Proteomes" id="UP000078561">
    <property type="component" value="Unassembled WGS sequence"/>
</dbReference>
<evidence type="ECO:0008006" key="4">
    <source>
        <dbReference type="Google" id="ProtNLM"/>
    </source>
</evidence>
<evidence type="ECO:0000313" key="3">
    <source>
        <dbReference type="Proteomes" id="UP000078561"/>
    </source>
</evidence>
<name>A0A163K8F3_ABSGL</name>
<evidence type="ECO:0000313" key="2">
    <source>
        <dbReference type="EMBL" id="SAM08846.1"/>
    </source>
</evidence>
<reference evidence="2" key="1">
    <citation type="submission" date="2016-04" db="EMBL/GenBank/DDBJ databases">
        <authorList>
            <person name="Evans L.H."/>
            <person name="Alamgir A."/>
            <person name="Owens N."/>
            <person name="Weber N.D."/>
            <person name="Virtaneva K."/>
            <person name="Barbian K."/>
            <person name="Babar A."/>
            <person name="Rosenke K."/>
        </authorList>
    </citation>
    <scope>NUCLEOTIDE SEQUENCE [LARGE SCALE GENOMIC DNA]</scope>
    <source>
        <strain evidence="2">CBS 101.48</strain>
    </source>
</reference>
<organism evidence="2">
    <name type="scientific">Absidia glauca</name>
    <name type="common">Pin mould</name>
    <dbReference type="NCBI Taxonomy" id="4829"/>
    <lineage>
        <taxon>Eukaryota</taxon>
        <taxon>Fungi</taxon>
        <taxon>Fungi incertae sedis</taxon>
        <taxon>Mucoromycota</taxon>
        <taxon>Mucoromycotina</taxon>
        <taxon>Mucoromycetes</taxon>
        <taxon>Mucorales</taxon>
        <taxon>Cunninghamellaceae</taxon>
        <taxon>Absidia</taxon>
    </lineage>
</organism>
<dbReference type="OMA" id="SHREQIT"/>
<dbReference type="AlphaFoldDB" id="A0A163K8F3"/>
<protein>
    <recommendedName>
        <fullName evidence="4">PSI domain-containing protein</fullName>
    </recommendedName>
</protein>